<reference evidence="1 2" key="1">
    <citation type="submission" date="2018-06" db="EMBL/GenBank/DDBJ databases">
        <title>The Genome of Cuscuta australis (Dodder) Provides Insight into the Evolution of Plant Parasitism.</title>
        <authorList>
            <person name="Liu H."/>
        </authorList>
    </citation>
    <scope>NUCLEOTIDE SEQUENCE [LARGE SCALE GENOMIC DNA]</scope>
    <source>
        <strain evidence="2">cv. Yunnan</strain>
        <tissue evidence="1">Vines</tissue>
    </source>
</reference>
<dbReference type="Proteomes" id="UP000249390">
    <property type="component" value="Unassembled WGS sequence"/>
</dbReference>
<comment type="caution">
    <text evidence="1">The sequence shown here is derived from an EMBL/GenBank/DDBJ whole genome shotgun (WGS) entry which is preliminary data.</text>
</comment>
<organism evidence="1 2">
    <name type="scientific">Cuscuta australis</name>
    <dbReference type="NCBI Taxonomy" id="267555"/>
    <lineage>
        <taxon>Eukaryota</taxon>
        <taxon>Viridiplantae</taxon>
        <taxon>Streptophyta</taxon>
        <taxon>Embryophyta</taxon>
        <taxon>Tracheophyta</taxon>
        <taxon>Spermatophyta</taxon>
        <taxon>Magnoliopsida</taxon>
        <taxon>eudicotyledons</taxon>
        <taxon>Gunneridae</taxon>
        <taxon>Pentapetalae</taxon>
        <taxon>asterids</taxon>
        <taxon>lamiids</taxon>
        <taxon>Solanales</taxon>
        <taxon>Convolvulaceae</taxon>
        <taxon>Cuscuteae</taxon>
        <taxon>Cuscuta</taxon>
        <taxon>Cuscuta subgen. Grammica</taxon>
        <taxon>Cuscuta sect. Cleistogrammica</taxon>
    </lineage>
</organism>
<dbReference type="AlphaFoldDB" id="A0A328DFK6"/>
<evidence type="ECO:0000313" key="1">
    <source>
        <dbReference type="EMBL" id="RAL42683.1"/>
    </source>
</evidence>
<dbReference type="EMBL" id="NQVE01000162">
    <property type="protein sequence ID" value="RAL42683.1"/>
    <property type="molecule type" value="Genomic_DNA"/>
</dbReference>
<evidence type="ECO:0000313" key="2">
    <source>
        <dbReference type="Proteomes" id="UP000249390"/>
    </source>
</evidence>
<proteinExistence type="predicted"/>
<sequence length="121" mass="13770">MDLETYNDCYVCPLVVGRAARSSRSNAKYYLCTRCCGTINKETSNDPRWSASRRATDVSVEATNNDLKRLECSELLWQMIEWMQPQVDGIRSKTFQRTKACGMRQFTVETPVDSGKVIDGD</sequence>
<keyword evidence="2" id="KW-1185">Reference proteome</keyword>
<accession>A0A328DFK6</accession>
<protein>
    <submittedName>
        <fullName evidence="1">Uncharacterized protein</fullName>
    </submittedName>
</protein>
<name>A0A328DFK6_9ASTE</name>
<gene>
    <name evidence="1" type="ORF">DM860_009190</name>
</gene>